<keyword evidence="2" id="KW-1185">Reference proteome</keyword>
<dbReference type="Proteomes" id="UP000036458">
    <property type="component" value="Chromosome"/>
</dbReference>
<accession>A0A0H4VPE0</accession>
<dbReference type="KEGG" id="ruf:TH63_09385"/>
<evidence type="ECO:0000313" key="2">
    <source>
        <dbReference type="Proteomes" id="UP000036458"/>
    </source>
</evidence>
<sequence length="86" mass="9683">MSKVMKPGLLLDSSQIQVTVPEEVLLPILSDFFRPLGTSRLQRLARVLSPLASRERAIEQALMGFTPQFDYKCFPHPAQALSWLEA</sequence>
<reference evidence="1 2" key="1">
    <citation type="submission" date="2015-01" db="EMBL/GenBank/DDBJ databases">
        <title>Rufibacter sp./DG31D/ whole genome sequencing.</title>
        <authorList>
            <person name="Kim M.K."/>
            <person name="Srinivasan S."/>
            <person name="Lee J.-J."/>
        </authorList>
    </citation>
    <scope>NUCLEOTIDE SEQUENCE [LARGE SCALE GENOMIC DNA]</scope>
    <source>
        <strain evidence="1 2">DG31D</strain>
    </source>
</reference>
<evidence type="ECO:0000313" key="1">
    <source>
        <dbReference type="EMBL" id="AKQ45807.1"/>
    </source>
</evidence>
<name>A0A0H4VPE0_9BACT</name>
<protein>
    <submittedName>
        <fullName evidence="1">Uncharacterized protein</fullName>
    </submittedName>
</protein>
<dbReference type="AlphaFoldDB" id="A0A0H4VPE0"/>
<dbReference type="EMBL" id="CP010777">
    <property type="protein sequence ID" value="AKQ45807.1"/>
    <property type="molecule type" value="Genomic_DNA"/>
</dbReference>
<organism evidence="1 2">
    <name type="scientific">Rufibacter radiotolerans</name>
    <dbReference type="NCBI Taxonomy" id="1379910"/>
    <lineage>
        <taxon>Bacteria</taxon>
        <taxon>Pseudomonadati</taxon>
        <taxon>Bacteroidota</taxon>
        <taxon>Cytophagia</taxon>
        <taxon>Cytophagales</taxon>
        <taxon>Hymenobacteraceae</taxon>
        <taxon>Rufibacter</taxon>
    </lineage>
</organism>
<gene>
    <name evidence="1" type="ORF">TH63_09385</name>
</gene>
<proteinExistence type="predicted"/>
<dbReference type="STRING" id="1379910.TH63_09385"/>